<organism evidence="1 2">
    <name type="scientific">Hypothenemus hampei</name>
    <name type="common">Coffee berry borer</name>
    <dbReference type="NCBI Taxonomy" id="57062"/>
    <lineage>
        <taxon>Eukaryota</taxon>
        <taxon>Metazoa</taxon>
        <taxon>Ecdysozoa</taxon>
        <taxon>Arthropoda</taxon>
        <taxon>Hexapoda</taxon>
        <taxon>Insecta</taxon>
        <taxon>Pterygota</taxon>
        <taxon>Neoptera</taxon>
        <taxon>Endopterygota</taxon>
        <taxon>Coleoptera</taxon>
        <taxon>Polyphaga</taxon>
        <taxon>Cucujiformia</taxon>
        <taxon>Curculionidae</taxon>
        <taxon>Scolytinae</taxon>
        <taxon>Hypothenemus</taxon>
    </lineage>
</organism>
<evidence type="ECO:0000313" key="2">
    <source>
        <dbReference type="Proteomes" id="UP001566132"/>
    </source>
</evidence>
<evidence type="ECO:0008006" key="3">
    <source>
        <dbReference type="Google" id="ProtNLM"/>
    </source>
</evidence>
<gene>
    <name evidence="1" type="ORF">ABEB36_004577</name>
</gene>
<evidence type="ECO:0000313" key="1">
    <source>
        <dbReference type="EMBL" id="KAL1509913.1"/>
    </source>
</evidence>
<dbReference type="EMBL" id="JBDJPC010000003">
    <property type="protein sequence ID" value="KAL1509913.1"/>
    <property type="molecule type" value="Genomic_DNA"/>
</dbReference>
<dbReference type="AlphaFoldDB" id="A0ABD1F3T0"/>
<dbReference type="Proteomes" id="UP001566132">
    <property type="component" value="Unassembled WGS sequence"/>
</dbReference>
<keyword evidence="2" id="KW-1185">Reference proteome</keyword>
<protein>
    <recommendedName>
        <fullName evidence="3">DUF4806 domain-containing protein</fullName>
    </recommendedName>
</protein>
<sequence>MKIKYCLGPFETYQQAKEAERSAANLSSDEVESGLTHTQDLPARRVRKPKIFSSSEENDVIFKVSDKIISKNVFKIPDPPANILNIEDWIEKNVGSSSDEDSYVENQQTIISTTKKDETVKKKFHSLVKTVNELTDDRNNNEHSHIDFALFDNESVADMNIGHVAVPTETLQNINATLGGISGQLNAMDLKINELNRKLNFVVSTMRNSTNENFIIEEDVVTLPQFPINSLDMFNSFVDDLAENMEMRKQFKLKVLKIGGKKIVDHLTNILTHTITNSLAMKLTWDGQRGTTGIKNSSYAIAILEAMLTKYKDATNAELAHTCSEWLRRSGDRYRYHLKVNKRETFSCADWRYDFGFGLPAGQYKLVSFVVEISVRDQCLAGLDWCANRVHLAKGLWEGTTWGVIPGPVFGYSLSHSGWGHYCVEPQPHWLVKRVSFFHFVMYLSSGGVRLSHEVSPHIFGVTQPQLFE</sequence>
<reference evidence="1 2" key="1">
    <citation type="submission" date="2024-05" db="EMBL/GenBank/DDBJ databases">
        <title>Genetic variation in Jamaican populations of the coffee berry borer (Hypothenemus hampei).</title>
        <authorList>
            <person name="Errbii M."/>
            <person name="Myrie A."/>
        </authorList>
    </citation>
    <scope>NUCLEOTIDE SEQUENCE [LARGE SCALE GENOMIC DNA]</scope>
    <source>
        <strain evidence="1">JA-Hopewell-2020-01-JO</strain>
        <tissue evidence="1">Whole body</tissue>
    </source>
</reference>
<proteinExistence type="predicted"/>
<accession>A0ABD1F3T0</accession>
<comment type="caution">
    <text evidence="1">The sequence shown here is derived from an EMBL/GenBank/DDBJ whole genome shotgun (WGS) entry which is preliminary data.</text>
</comment>
<name>A0ABD1F3T0_HYPHA</name>